<accession>A0A0C1ZJ71</accession>
<comment type="caution">
    <text evidence="2">The sequence shown here is derived from an EMBL/GenBank/DDBJ whole genome shotgun (WGS) entry which is preliminary data.</text>
</comment>
<reference evidence="2 3" key="1">
    <citation type="submission" date="2014-12" db="EMBL/GenBank/DDBJ databases">
        <title>Genome assembly of Enhygromyxa salina DSM 15201.</title>
        <authorList>
            <person name="Sharma G."/>
            <person name="Subramanian S."/>
        </authorList>
    </citation>
    <scope>NUCLEOTIDE SEQUENCE [LARGE SCALE GENOMIC DNA]</scope>
    <source>
        <strain evidence="2 3">DSM 15201</strain>
    </source>
</reference>
<feature type="domain" description="DUF2169" evidence="1">
    <location>
        <begin position="22"/>
        <end position="313"/>
    </location>
</feature>
<dbReference type="InterPro" id="IPR018683">
    <property type="entry name" value="DUF2169"/>
</dbReference>
<dbReference type="RefSeq" id="WP_052548333.1">
    <property type="nucleotide sequence ID" value="NZ_JMCC02000023.1"/>
</dbReference>
<dbReference type="EMBL" id="JMCC02000023">
    <property type="protein sequence ID" value="KIG17554.1"/>
    <property type="molecule type" value="Genomic_DNA"/>
</dbReference>
<dbReference type="Proteomes" id="UP000031599">
    <property type="component" value="Unassembled WGS sequence"/>
</dbReference>
<gene>
    <name evidence="2" type="ORF">DB30_03255</name>
</gene>
<sequence length="346" mass="37460">MLQLRNTSPFVATIFATPDSRGVDTIVAVLKASFVVTDTLEIAEHQRPITLADAYWGDPTASSLRYPNELHLPKPAADVIVLGDACAPRAQAIPQLDVSVRVANFTKRARVHGDRSWVEYGGHVQPSRPRPFVRMPITWERAFGGRDLSGAQLAEPRNPVGVGFVGARRPEHMIGQPVPNIDDPADPLTWLGQTPQPAGFGAIAPSWQPRAAYAGSYDASWRKHQAPFLPTDFDPLFFCSASPGLSFAAGLRGGELIALTGFHPDQSWQFALPRCRFEVSAVVAGATMVLDPVLDTVVVESGESQVDLDLTWRASLAVDEQLLRVSRVDVGLAELDGATESRGQNP</sequence>
<dbReference type="AlphaFoldDB" id="A0A0C1ZJ71"/>
<organism evidence="2 3">
    <name type="scientific">Enhygromyxa salina</name>
    <dbReference type="NCBI Taxonomy" id="215803"/>
    <lineage>
        <taxon>Bacteria</taxon>
        <taxon>Pseudomonadati</taxon>
        <taxon>Myxococcota</taxon>
        <taxon>Polyangia</taxon>
        <taxon>Nannocystales</taxon>
        <taxon>Nannocystaceae</taxon>
        <taxon>Enhygromyxa</taxon>
    </lineage>
</organism>
<evidence type="ECO:0000259" key="1">
    <source>
        <dbReference type="Pfam" id="PF09937"/>
    </source>
</evidence>
<evidence type="ECO:0000313" key="3">
    <source>
        <dbReference type="Proteomes" id="UP000031599"/>
    </source>
</evidence>
<evidence type="ECO:0000313" key="2">
    <source>
        <dbReference type="EMBL" id="KIG17554.1"/>
    </source>
</evidence>
<protein>
    <submittedName>
        <fullName evidence="2">Putative exported protein</fullName>
    </submittedName>
</protein>
<dbReference type="Pfam" id="PF09937">
    <property type="entry name" value="DUF2169"/>
    <property type="match status" value="1"/>
</dbReference>
<proteinExistence type="predicted"/>
<name>A0A0C1ZJ71_9BACT</name>